<dbReference type="InterPro" id="IPR002509">
    <property type="entry name" value="NODB_dom"/>
</dbReference>
<protein>
    <submittedName>
        <fullName evidence="2">Polysaccharide deacetylase family protein</fullName>
    </submittedName>
</protein>
<gene>
    <name evidence="2" type="ORF">ACFQWB_07560</name>
</gene>
<dbReference type="Proteomes" id="UP001596528">
    <property type="component" value="Unassembled WGS sequence"/>
</dbReference>
<evidence type="ECO:0000313" key="2">
    <source>
        <dbReference type="EMBL" id="MFC7749793.1"/>
    </source>
</evidence>
<dbReference type="SUPFAM" id="SSF88713">
    <property type="entry name" value="Glycoside hydrolase/deacetylase"/>
    <property type="match status" value="1"/>
</dbReference>
<dbReference type="Gene3D" id="3.20.20.370">
    <property type="entry name" value="Glycoside hydrolase/deacetylase"/>
    <property type="match status" value="1"/>
</dbReference>
<accession>A0ABW2V3H4</accession>
<dbReference type="InterPro" id="IPR050248">
    <property type="entry name" value="Polysacc_deacetylase_ArnD"/>
</dbReference>
<dbReference type="PROSITE" id="PS51677">
    <property type="entry name" value="NODB"/>
    <property type="match status" value="1"/>
</dbReference>
<proteinExistence type="predicted"/>
<keyword evidence="3" id="KW-1185">Reference proteome</keyword>
<dbReference type="PANTHER" id="PTHR10587">
    <property type="entry name" value="GLYCOSYL TRANSFERASE-RELATED"/>
    <property type="match status" value="1"/>
</dbReference>
<comment type="caution">
    <text evidence="2">The sequence shown here is derived from an EMBL/GenBank/DDBJ whole genome shotgun (WGS) entry which is preliminary data.</text>
</comment>
<evidence type="ECO:0000313" key="3">
    <source>
        <dbReference type="Proteomes" id="UP001596528"/>
    </source>
</evidence>
<dbReference type="PANTHER" id="PTHR10587:SF80">
    <property type="entry name" value="CHITOOLIGOSACCHARIDE DEACETYLASE"/>
    <property type="match status" value="1"/>
</dbReference>
<dbReference type="CDD" id="cd10950">
    <property type="entry name" value="CE4_BsYlxY_like"/>
    <property type="match status" value="1"/>
</dbReference>
<dbReference type="Pfam" id="PF01522">
    <property type="entry name" value="Polysacc_deac_1"/>
    <property type="match status" value="1"/>
</dbReference>
<evidence type="ECO:0000259" key="1">
    <source>
        <dbReference type="PROSITE" id="PS51677"/>
    </source>
</evidence>
<dbReference type="InterPro" id="IPR011330">
    <property type="entry name" value="Glyco_hydro/deAcase_b/a-brl"/>
</dbReference>
<feature type="domain" description="NodB homology" evidence="1">
    <location>
        <begin position="138"/>
        <end position="314"/>
    </location>
</feature>
<organism evidence="2 3">
    <name type="scientific">Paenibacillus thermoaerophilus</name>
    <dbReference type="NCBI Taxonomy" id="1215385"/>
    <lineage>
        <taxon>Bacteria</taxon>
        <taxon>Bacillati</taxon>
        <taxon>Bacillota</taxon>
        <taxon>Bacilli</taxon>
        <taxon>Bacillales</taxon>
        <taxon>Paenibacillaceae</taxon>
        <taxon>Paenibacillus</taxon>
    </lineage>
</organism>
<dbReference type="EMBL" id="JBHTGQ010000017">
    <property type="protein sequence ID" value="MFC7749793.1"/>
    <property type="molecule type" value="Genomic_DNA"/>
</dbReference>
<dbReference type="RefSeq" id="WP_138789806.1">
    <property type="nucleotide sequence ID" value="NZ_JBHTGQ010000017.1"/>
</dbReference>
<reference evidence="3" key="1">
    <citation type="journal article" date="2019" name="Int. J. Syst. Evol. Microbiol.">
        <title>The Global Catalogue of Microorganisms (GCM) 10K type strain sequencing project: providing services to taxonomists for standard genome sequencing and annotation.</title>
        <authorList>
            <consortium name="The Broad Institute Genomics Platform"/>
            <consortium name="The Broad Institute Genome Sequencing Center for Infectious Disease"/>
            <person name="Wu L."/>
            <person name="Ma J."/>
        </authorList>
    </citation>
    <scope>NUCLEOTIDE SEQUENCE [LARGE SCALE GENOMIC DNA]</scope>
    <source>
        <strain evidence="3">JCM 18657</strain>
    </source>
</reference>
<name>A0ABW2V3H4_9BACL</name>
<sequence>MTINGRKALVAGTVFAAVSGLLYGAGAAGGAFDRFKQNPSAAAARDAAPELSDAALLERIRSEAPARRVPAQNARLDRVWKAIPGLNGLEVDVDKTFEAAKKSRSSGNIPWVYKQVEPQIQLKDLGAQPVYKGHPDKKMAAFMINVAWGEEWLPGMLDTLRKADVKATFFFDGKWLRQHADIARAIMAEGHELSNHAYSHRNMGDLSRAEQREEIRKTESLLQELGVKNRLFAPPSGHFNETTVRVAAEEFGLTTVLWTLDTVDWKNPPASSVVRKIQQRLEPGFLVLMHPTAASSGALPGMIEAARSKGIRLGTVSELLSSARTEPVPMGE</sequence>